<dbReference type="InterPro" id="IPR036411">
    <property type="entry name" value="TorD-like_sf"/>
</dbReference>
<dbReference type="NCBIfam" id="TIGR00684">
    <property type="entry name" value="narJ"/>
    <property type="match status" value="1"/>
</dbReference>
<accession>A0ABN2SER2</accession>
<dbReference type="Proteomes" id="UP001499854">
    <property type="component" value="Unassembled WGS sequence"/>
</dbReference>
<evidence type="ECO:0000313" key="3">
    <source>
        <dbReference type="Proteomes" id="UP001499854"/>
    </source>
</evidence>
<dbReference type="PANTHER" id="PTHR43680">
    <property type="entry name" value="NITRATE REDUCTASE MOLYBDENUM COFACTOR ASSEMBLY CHAPERONE"/>
    <property type="match status" value="1"/>
</dbReference>
<protein>
    <submittedName>
        <fullName evidence="2">Nitrate reductase molybdenum cofactor assembly chaperone</fullName>
    </submittedName>
</protein>
<dbReference type="Pfam" id="PF02613">
    <property type="entry name" value="Nitrate_red_del"/>
    <property type="match status" value="1"/>
</dbReference>
<keyword evidence="3" id="KW-1185">Reference proteome</keyword>
<keyword evidence="1" id="KW-0534">Nitrate assimilation</keyword>
<organism evidence="2 3">
    <name type="scientific">Catenulispora subtropica</name>
    <dbReference type="NCBI Taxonomy" id="450798"/>
    <lineage>
        <taxon>Bacteria</taxon>
        <taxon>Bacillati</taxon>
        <taxon>Actinomycetota</taxon>
        <taxon>Actinomycetes</taxon>
        <taxon>Catenulisporales</taxon>
        <taxon>Catenulisporaceae</taxon>
        <taxon>Catenulispora</taxon>
    </lineage>
</organism>
<dbReference type="RefSeq" id="WP_344660000.1">
    <property type="nucleotide sequence ID" value="NZ_BAAAQM010000035.1"/>
</dbReference>
<dbReference type="EMBL" id="BAAAQM010000035">
    <property type="protein sequence ID" value="GAA1985465.1"/>
    <property type="molecule type" value="Genomic_DNA"/>
</dbReference>
<gene>
    <name evidence="2" type="primary">narJ</name>
    <name evidence="2" type="ORF">GCM10009838_54800</name>
</gene>
<dbReference type="InterPro" id="IPR003765">
    <property type="entry name" value="NO3_reductase_chaperone_NarJ"/>
</dbReference>
<dbReference type="SUPFAM" id="SSF89155">
    <property type="entry name" value="TorD-like"/>
    <property type="match status" value="1"/>
</dbReference>
<name>A0ABN2SER2_9ACTN</name>
<dbReference type="PANTHER" id="PTHR43680:SF2">
    <property type="entry name" value="NITRATE REDUCTASE MOLYBDENUM COFACTOR ASSEMBLY CHAPERONE NARJ"/>
    <property type="match status" value="1"/>
</dbReference>
<evidence type="ECO:0000313" key="2">
    <source>
        <dbReference type="EMBL" id="GAA1985465.1"/>
    </source>
</evidence>
<evidence type="ECO:0000256" key="1">
    <source>
        <dbReference type="ARBA" id="ARBA00023063"/>
    </source>
</evidence>
<dbReference type="Gene3D" id="1.10.3480.10">
    <property type="entry name" value="TorD-like"/>
    <property type="match status" value="1"/>
</dbReference>
<sequence length="204" mass="22697">MNDHIRVVRQAASWCLRYPDDKVRSVLPIIAEALAETGAAPGAEQLRSFVEYARTTPELELAAHYVTVFDLRNRRSLNLTWWSDGDTRRRGMALLAFKDAYRAAGWRFDGDDLPDHLPAVLEFSALDDAAARDAGEELLARHHAGVCALHEALTAARTPYAHVLEAVRTTLPPPRPAESREPERPLLELVGLDAYPAHLMEAGR</sequence>
<proteinExistence type="predicted"/>
<comment type="caution">
    <text evidence="2">The sequence shown here is derived from an EMBL/GenBank/DDBJ whole genome shotgun (WGS) entry which is preliminary data.</text>
</comment>
<reference evidence="2 3" key="1">
    <citation type="journal article" date="2019" name="Int. J. Syst. Evol. Microbiol.">
        <title>The Global Catalogue of Microorganisms (GCM) 10K type strain sequencing project: providing services to taxonomists for standard genome sequencing and annotation.</title>
        <authorList>
            <consortium name="The Broad Institute Genomics Platform"/>
            <consortium name="The Broad Institute Genome Sequencing Center for Infectious Disease"/>
            <person name="Wu L."/>
            <person name="Ma J."/>
        </authorList>
    </citation>
    <scope>NUCLEOTIDE SEQUENCE [LARGE SCALE GENOMIC DNA]</scope>
    <source>
        <strain evidence="2 3">JCM 16013</strain>
    </source>
</reference>
<dbReference type="InterPro" id="IPR020945">
    <property type="entry name" value="DMSO/NO3_reduct_chaperone"/>
</dbReference>